<reference evidence="1 2" key="1">
    <citation type="journal article" date="2021" name="BMC Genomics">
        <title>Datura genome reveals duplications of psychoactive alkaloid biosynthetic genes and high mutation rate following tissue culture.</title>
        <authorList>
            <person name="Rajewski A."/>
            <person name="Carter-House D."/>
            <person name="Stajich J."/>
            <person name="Litt A."/>
        </authorList>
    </citation>
    <scope>NUCLEOTIDE SEQUENCE [LARGE SCALE GENOMIC DNA]</scope>
    <source>
        <strain evidence="1">AR-01</strain>
    </source>
</reference>
<protein>
    <submittedName>
        <fullName evidence="1">Uncharacterized protein</fullName>
    </submittedName>
</protein>
<evidence type="ECO:0000313" key="2">
    <source>
        <dbReference type="Proteomes" id="UP000823775"/>
    </source>
</evidence>
<evidence type="ECO:0000313" key="1">
    <source>
        <dbReference type="EMBL" id="MCD7446270.1"/>
    </source>
</evidence>
<keyword evidence="2" id="KW-1185">Reference proteome</keyword>
<sequence>GCNMSIISLKMLKYEYQPKTRLGVKSDGIIEPIQLKHQNNTFGLGYEPTLGRAHNMQFEKKAFVPKQVLTSGLEIVLEPDECIMEGIVNLFIAMAEEDYREEEVDLKMHTIRGIELGDVL</sequence>
<comment type="caution">
    <text evidence="1">The sequence shown here is derived from an EMBL/GenBank/DDBJ whole genome shotgun (WGS) entry which is preliminary data.</text>
</comment>
<feature type="non-terminal residue" evidence="1">
    <location>
        <position position="1"/>
    </location>
</feature>
<dbReference type="EMBL" id="JACEIK010000009">
    <property type="protein sequence ID" value="MCD7446270.1"/>
    <property type="molecule type" value="Genomic_DNA"/>
</dbReference>
<organism evidence="1 2">
    <name type="scientific">Datura stramonium</name>
    <name type="common">Jimsonweed</name>
    <name type="synonym">Common thornapple</name>
    <dbReference type="NCBI Taxonomy" id="4076"/>
    <lineage>
        <taxon>Eukaryota</taxon>
        <taxon>Viridiplantae</taxon>
        <taxon>Streptophyta</taxon>
        <taxon>Embryophyta</taxon>
        <taxon>Tracheophyta</taxon>
        <taxon>Spermatophyta</taxon>
        <taxon>Magnoliopsida</taxon>
        <taxon>eudicotyledons</taxon>
        <taxon>Gunneridae</taxon>
        <taxon>Pentapetalae</taxon>
        <taxon>asterids</taxon>
        <taxon>lamiids</taxon>
        <taxon>Solanales</taxon>
        <taxon>Solanaceae</taxon>
        <taxon>Solanoideae</taxon>
        <taxon>Datureae</taxon>
        <taxon>Datura</taxon>
    </lineage>
</organism>
<dbReference type="Proteomes" id="UP000823775">
    <property type="component" value="Unassembled WGS sequence"/>
</dbReference>
<name>A0ABS8RJR9_DATST</name>
<accession>A0ABS8RJR9</accession>
<proteinExistence type="predicted"/>
<gene>
    <name evidence="1" type="ORF">HAX54_050991</name>
</gene>